<protein>
    <submittedName>
        <fullName evidence="2">Uncharacterized protein</fullName>
    </submittedName>
</protein>
<dbReference type="AlphaFoldDB" id="A0AAD6AR27"/>
<dbReference type="EMBL" id="JAPTMU010000017">
    <property type="protein sequence ID" value="KAJ4929361.1"/>
    <property type="molecule type" value="Genomic_DNA"/>
</dbReference>
<reference evidence="2" key="1">
    <citation type="submission" date="2022-11" db="EMBL/GenBank/DDBJ databases">
        <title>Chromosome-level genome of Pogonophryne albipinna.</title>
        <authorList>
            <person name="Jo E."/>
        </authorList>
    </citation>
    <scope>NUCLEOTIDE SEQUENCE</scope>
    <source>
        <strain evidence="2">SGF0006</strain>
        <tissue evidence="2">Muscle</tissue>
    </source>
</reference>
<evidence type="ECO:0000313" key="2">
    <source>
        <dbReference type="EMBL" id="KAJ4929361.1"/>
    </source>
</evidence>
<name>A0AAD6AR27_9TELE</name>
<evidence type="ECO:0000256" key="1">
    <source>
        <dbReference type="SAM" id="MobiDB-lite"/>
    </source>
</evidence>
<organism evidence="2 3">
    <name type="scientific">Pogonophryne albipinna</name>
    <dbReference type="NCBI Taxonomy" id="1090488"/>
    <lineage>
        <taxon>Eukaryota</taxon>
        <taxon>Metazoa</taxon>
        <taxon>Chordata</taxon>
        <taxon>Craniata</taxon>
        <taxon>Vertebrata</taxon>
        <taxon>Euteleostomi</taxon>
        <taxon>Actinopterygii</taxon>
        <taxon>Neopterygii</taxon>
        <taxon>Teleostei</taxon>
        <taxon>Neoteleostei</taxon>
        <taxon>Acanthomorphata</taxon>
        <taxon>Eupercaria</taxon>
        <taxon>Perciformes</taxon>
        <taxon>Notothenioidei</taxon>
        <taxon>Pogonophryne</taxon>
    </lineage>
</organism>
<comment type="caution">
    <text evidence="2">The sequence shown here is derived from an EMBL/GenBank/DDBJ whole genome shotgun (WGS) entry which is preliminary data.</text>
</comment>
<proteinExistence type="predicted"/>
<accession>A0AAD6AR27</accession>
<sequence length="74" mass="8184">MVESYAEEEVDKSSDEGSLAPLPMPGLLRRILAAVTPWMPRTLITMALSTIHTCSISNAYCHFYPLISTCQPRA</sequence>
<evidence type="ECO:0000313" key="3">
    <source>
        <dbReference type="Proteomes" id="UP001219934"/>
    </source>
</evidence>
<feature type="region of interest" description="Disordered" evidence="1">
    <location>
        <begin position="1"/>
        <end position="22"/>
    </location>
</feature>
<gene>
    <name evidence="2" type="ORF">JOQ06_004970</name>
</gene>
<feature type="compositionally biased region" description="Acidic residues" evidence="1">
    <location>
        <begin position="1"/>
        <end position="10"/>
    </location>
</feature>
<dbReference type="Proteomes" id="UP001219934">
    <property type="component" value="Unassembled WGS sequence"/>
</dbReference>
<keyword evidence="3" id="KW-1185">Reference proteome</keyword>